<keyword evidence="3" id="KW-1185">Reference proteome</keyword>
<evidence type="ECO:0000313" key="3">
    <source>
        <dbReference type="Proteomes" id="UP000324222"/>
    </source>
</evidence>
<organism evidence="2 3">
    <name type="scientific">Portunus trituberculatus</name>
    <name type="common">Swimming crab</name>
    <name type="synonym">Neptunus trituberculatus</name>
    <dbReference type="NCBI Taxonomy" id="210409"/>
    <lineage>
        <taxon>Eukaryota</taxon>
        <taxon>Metazoa</taxon>
        <taxon>Ecdysozoa</taxon>
        <taxon>Arthropoda</taxon>
        <taxon>Crustacea</taxon>
        <taxon>Multicrustacea</taxon>
        <taxon>Malacostraca</taxon>
        <taxon>Eumalacostraca</taxon>
        <taxon>Eucarida</taxon>
        <taxon>Decapoda</taxon>
        <taxon>Pleocyemata</taxon>
        <taxon>Brachyura</taxon>
        <taxon>Eubrachyura</taxon>
        <taxon>Portunoidea</taxon>
        <taxon>Portunidae</taxon>
        <taxon>Portuninae</taxon>
        <taxon>Portunus</taxon>
    </lineage>
</organism>
<name>A0A5B7K1C0_PORTR</name>
<proteinExistence type="predicted"/>
<feature type="region of interest" description="Disordered" evidence="1">
    <location>
        <begin position="1"/>
        <end position="22"/>
    </location>
</feature>
<evidence type="ECO:0000313" key="2">
    <source>
        <dbReference type="EMBL" id="MPC98424.1"/>
    </source>
</evidence>
<accession>A0A5B7K1C0</accession>
<dbReference type="Proteomes" id="UP000324222">
    <property type="component" value="Unassembled WGS sequence"/>
</dbReference>
<evidence type="ECO:0000256" key="1">
    <source>
        <dbReference type="SAM" id="MobiDB-lite"/>
    </source>
</evidence>
<sequence length="120" mass="13567">MPQQQPTKRNAPADEELESITGVSARRKHGELLEGGLLEWVRWGKDGGSLRKARNLHTTEAESVAEAVDFQGSRCSLDMQMGKLKKVFKAGDGLLTLFFFCHSSQPRRPRIESWREGDRK</sequence>
<comment type="caution">
    <text evidence="2">The sequence shown here is derived from an EMBL/GenBank/DDBJ whole genome shotgun (WGS) entry which is preliminary data.</text>
</comment>
<gene>
    <name evidence="2" type="ORF">E2C01_093795</name>
</gene>
<protein>
    <submittedName>
        <fullName evidence="2">Uncharacterized protein</fullName>
    </submittedName>
</protein>
<reference evidence="2 3" key="1">
    <citation type="submission" date="2019-05" db="EMBL/GenBank/DDBJ databases">
        <title>Another draft genome of Portunus trituberculatus and its Hox gene families provides insights of decapod evolution.</title>
        <authorList>
            <person name="Jeong J.-H."/>
            <person name="Song I."/>
            <person name="Kim S."/>
            <person name="Choi T."/>
            <person name="Kim D."/>
            <person name="Ryu S."/>
            <person name="Kim W."/>
        </authorList>
    </citation>
    <scope>NUCLEOTIDE SEQUENCE [LARGE SCALE GENOMIC DNA]</scope>
    <source>
        <tissue evidence="2">Muscle</tissue>
    </source>
</reference>
<dbReference type="AlphaFoldDB" id="A0A5B7K1C0"/>
<dbReference type="EMBL" id="VSRR010114027">
    <property type="protein sequence ID" value="MPC98424.1"/>
    <property type="molecule type" value="Genomic_DNA"/>
</dbReference>